<evidence type="ECO:0000313" key="2">
    <source>
        <dbReference type="Proteomes" id="UP000432715"/>
    </source>
</evidence>
<reference evidence="1 2" key="1">
    <citation type="submission" date="2019-10" db="EMBL/GenBank/DDBJ databases">
        <title>Alkaliphilus serpentinus sp. nov. and Alkaliphilus pronyensis sp. nov., two novel anaerobic alkaliphilic species isolated from the serpentinized-hosted hydrothermal field of the Prony Bay (New Caledonia).</title>
        <authorList>
            <person name="Postec A."/>
        </authorList>
    </citation>
    <scope>NUCLEOTIDE SEQUENCE [LARGE SCALE GENOMIC DNA]</scope>
    <source>
        <strain evidence="1 2">LacV</strain>
    </source>
</reference>
<dbReference type="EMBL" id="WBZC01000035">
    <property type="protein sequence ID" value="KAB3534056.1"/>
    <property type="molecule type" value="Genomic_DNA"/>
</dbReference>
<organism evidence="1 2">
    <name type="scientific">Alkaliphilus pronyensis</name>
    <dbReference type="NCBI Taxonomy" id="1482732"/>
    <lineage>
        <taxon>Bacteria</taxon>
        <taxon>Bacillati</taxon>
        <taxon>Bacillota</taxon>
        <taxon>Clostridia</taxon>
        <taxon>Peptostreptococcales</taxon>
        <taxon>Natronincolaceae</taxon>
        <taxon>Alkaliphilus</taxon>
    </lineage>
</organism>
<gene>
    <name evidence="1" type="ORF">F8154_09900</name>
</gene>
<name>A0A6I0F788_9FIRM</name>
<accession>A0A6I0F788</accession>
<comment type="caution">
    <text evidence="1">The sequence shown here is derived from an EMBL/GenBank/DDBJ whole genome shotgun (WGS) entry which is preliminary data.</text>
</comment>
<dbReference type="Proteomes" id="UP000432715">
    <property type="component" value="Unassembled WGS sequence"/>
</dbReference>
<protein>
    <recommendedName>
        <fullName evidence="3">DUF4433 domain-containing protein</fullName>
    </recommendedName>
</protein>
<sequence>MLFSDYKDTGFLYHIAPITDLEKILENGIKYDDKESYANKYIQLHTFIDNERPKHIPNWVIRKRAIFASLNYRDNTRFHSHTVVLAVKVQPEKCWIANENLANKIYEPLILQNTKCFKEAKKYIDTKGRALAEEYWNTSLSFLENLHKRYDAIYGYDAEALIQHTITPNNIKPLLIVTDHRVYSIEQWRKCFCIF</sequence>
<keyword evidence="2" id="KW-1185">Reference proteome</keyword>
<evidence type="ECO:0008006" key="3">
    <source>
        <dbReference type="Google" id="ProtNLM"/>
    </source>
</evidence>
<dbReference type="OrthoDB" id="1706153at2"/>
<dbReference type="AlphaFoldDB" id="A0A6I0F788"/>
<proteinExistence type="predicted"/>
<evidence type="ECO:0000313" key="1">
    <source>
        <dbReference type="EMBL" id="KAB3534056.1"/>
    </source>
</evidence>